<evidence type="ECO:0000256" key="10">
    <source>
        <dbReference type="ARBA" id="ARBA00022842"/>
    </source>
</evidence>
<dbReference type="AlphaFoldDB" id="J9HFE1"/>
<keyword evidence="5" id="KW-0963">Cytoplasm</keyword>
<evidence type="ECO:0000256" key="4">
    <source>
        <dbReference type="ARBA" id="ARBA00011245"/>
    </source>
</evidence>
<dbReference type="GO" id="GO:0003746">
    <property type="term" value="F:translation elongation factor activity"/>
    <property type="evidence" value="ECO:0007669"/>
    <property type="project" value="UniProtKB-KW"/>
</dbReference>
<dbReference type="FunFam" id="2.40.30.10:FF:000092">
    <property type="entry name" value="Elongation factor Tu"/>
    <property type="match status" value="1"/>
</dbReference>
<evidence type="ECO:0000256" key="5">
    <source>
        <dbReference type="ARBA" id="ARBA00022490"/>
    </source>
</evidence>
<gene>
    <name evidence="18" type="ORF">AaeL_AAEL017378</name>
</gene>
<evidence type="ECO:0000256" key="13">
    <source>
        <dbReference type="ARBA" id="ARBA00023128"/>
    </source>
</evidence>
<comment type="subunit">
    <text evidence="4">Monomer.</text>
</comment>
<dbReference type="InterPro" id="IPR009000">
    <property type="entry name" value="Transl_B-barrel_sf"/>
</dbReference>
<dbReference type="PaxDb" id="7159-AAEL017378-PA"/>
<dbReference type="InterPro" id="IPR027417">
    <property type="entry name" value="P-loop_NTPase"/>
</dbReference>
<dbReference type="PhylomeDB" id="J9HFE1"/>
<evidence type="ECO:0000256" key="12">
    <source>
        <dbReference type="ARBA" id="ARBA00022946"/>
    </source>
</evidence>
<comment type="subcellular location">
    <subcellularLocation>
        <location evidence="2">Cytoplasm</location>
    </subcellularLocation>
    <subcellularLocation>
        <location evidence="1">Mitochondrion</location>
    </subcellularLocation>
</comment>
<dbReference type="SUPFAM" id="SSF52540">
    <property type="entry name" value="P-loop containing nucleoside triphosphate hydrolases"/>
    <property type="match status" value="1"/>
</dbReference>
<proteinExistence type="inferred from homology"/>
<dbReference type="Proteomes" id="UP000682892">
    <property type="component" value="Chromosome 2"/>
</dbReference>
<keyword evidence="8" id="KW-0251">Elongation factor</keyword>
<dbReference type="Gene3D" id="2.40.30.10">
    <property type="entry name" value="Translation factors"/>
    <property type="match status" value="2"/>
</dbReference>
<evidence type="ECO:0000256" key="3">
    <source>
        <dbReference type="ARBA" id="ARBA00007249"/>
    </source>
</evidence>
<accession>J9HFE1</accession>
<dbReference type="FunFam" id="2.40.30.10:FF:000001">
    <property type="entry name" value="Elongation factor Tu"/>
    <property type="match status" value="1"/>
</dbReference>
<dbReference type="FunFam" id="3.40.50.300:FF:000576">
    <property type="entry name" value="Elongation factor Tu"/>
    <property type="match status" value="1"/>
</dbReference>
<keyword evidence="10" id="KW-0460">Magnesium</keyword>
<dbReference type="GO" id="GO:0046872">
    <property type="term" value="F:metal ion binding"/>
    <property type="evidence" value="ECO:0007669"/>
    <property type="project" value="UniProtKB-KW"/>
</dbReference>
<dbReference type="PANTHER" id="PTHR43721">
    <property type="entry name" value="ELONGATION FACTOR TU-RELATED"/>
    <property type="match status" value="1"/>
</dbReference>
<dbReference type="PANTHER" id="PTHR43721:SF36">
    <property type="entry name" value="ELONGATION FACTOR TU, MITOCHONDRIAL"/>
    <property type="match status" value="1"/>
</dbReference>
<feature type="domain" description="Tr-type G" evidence="17">
    <location>
        <begin position="343"/>
        <end position="538"/>
    </location>
</feature>
<keyword evidence="9" id="KW-0378">Hydrolase</keyword>
<dbReference type="SUPFAM" id="SSF50465">
    <property type="entry name" value="EF-Tu/eEF-1alpha/eIF2-gamma C-terminal domain"/>
    <property type="match status" value="1"/>
</dbReference>
<evidence type="ECO:0000256" key="2">
    <source>
        <dbReference type="ARBA" id="ARBA00004496"/>
    </source>
</evidence>
<dbReference type="InterPro" id="IPR004160">
    <property type="entry name" value="Transl_elong_EFTu/EF1A_C"/>
</dbReference>
<dbReference type="PROSITE" id="PS51722">
    <property type="entry name" value="G_TR_2"/>
    <property type="match status" value="1"/>
</dbReference>
<dbReference type="STRING" id="7159.J9HFE1"/>
<dbReference type="NCBIfam" id="NF009372">
    <property type="entry name" value="PRK12735.1"/>
    <property type="match status" value="1"/>
</dbReference>
<dbReference type="InterPro" id="IPR004541">
    <property type="entry name" value="Transl_elong_EFTu/EF1A_bac/org"/>
</dbReference>
<dbReference type="InterPro" id="IPR031157">
    <property type="entry name" value="G_TR_CS"/>
</dbReference>
<dbReference type="CDD" id="cd03697">
    <property type="entry name" value="EFTU_II"/>
    <property type="match status" value="1"/>
</dbReference>
<evidence type="ECO:0000256" key="14">
    <source>
        <dbReference type="ARBA" id="ARBA00023134"/>
    </source>
</evidence>
<dbReference type="GO" id="GO:0003924">
    <property type="term" value="F:GTPase activity"/>
    <property type="evidence" value="ECO:0007669"/>
    <property type="project" value="InterPro"/>
</dbReference>
<dbReference type="Pfam" id="PF23309">
    <property type="entry name" value="DUF7083"/>
    <property type="match status" value="1"/>
</dbReference>
<dbReference type="NCBIfam" id="NF009373">
    <property type="entry name" value="PRK12736.1"/>
    <property type="match status" value="1"/>
</dbReference>
<dbReference type="Gene3D" id="3.40.50.300">
    <property type="entry name" value="P-loop containing nucleotide triphosphate hydrolases"/>
    <property type="match status" value="1"/>
</dbReference>
<reference evidence="18" key="1">
    <citation type="submission" date="2005-10" db="EMBL/GenBank/DDBJ databases">
        <authorList>
            <person name="Loftus B.J."/>
            <person name="Nene V.M."/>
            <person name="Hannick L.I."/>
            <person name="Bidwell S."/>
            <person name="Haas B."/>
            <person name="Amedeo P."/>
            <person name="Orvis J."/>
            <person name="Wortman J.R."/>
            <person name="White O.R."/>
            <person name="Salzberg S."/>
            <person name="Shumway M."/>
            <person name="Koo H."/>
            <person name="Zhao Y."/>
            <person name="Holmes M."/>
            <person name="Miller J."/>
            <person name="Schatz M."/>
            <person name="Pop M."/>
            <person name="Pai G."/>
            <person name="Utterback T."/>
            <person name="Rogers Y.-H."/>
            <person name="Kravitz S."/>
            <person name="Fraser C.M."/>
        </authorList>
    </citation>
    <scope>NUCLEOTIDE SEQUENCE</scope>
    <source>
        <strain evidence="18">Liverpool</strain>
    </source>
</reference>
<evidence type="ECO:0000256" key="1">
    <source>
        <dbReference type="ARBA" id="ARBA00004173"/>
    </source>
</evidence>
<dbReference type="InterPro" id="IPR000795">
    <property type="entry name" value="T_Tr_GTP-bd_dom"/>
</dbReference>
<keyword evidence="11" id="KW-0648">Protein biosynthesis</keyword>
<dbReference type="GO" id="GO:0005739">
    <property type="term" value="C:mitochondrion"/>
    <property type="evidence" value="ECO:0007669"/>
    <property type="project" value="UniProtKB-SubCell"/>
</dbReference>
<evidence type="ECO:0000256" key="9">
    <source>
        <dbReference type="ARBA" id="ARBA00022801"/>
    </source>
</evidence>
<dbReference type="GO" id="GO:0070125">
    <property type="term" value="P:mitochondrial translational elongation"/>
    <property type="evidence" value="ECO:0007669"/>
    <property type="project" value="TreeGrafter"/>
</dbReference>
<dbReference type="SUPFAM" id="SSF50447">
    <property type="entry name" value="Translation proteins"/>
    <property type="match status" value="1"/>
</dbReference>
<dbReference type="PROSITE" id="PS00301">
    <property type="entry name" value="G_TR_1"/>
    <property type="match status" value="1"/>
</dbReference>
<keyword evidence="14" id="KW-0342">GTP-binding</keyword>
<name>J9HFE1_AEDAE</name>
<dbReference type="eggNOG" id="KOG0460">
    <property type="taxonomic scope" value="Eukaryota"/>
</dbReference>
<organism evidence="18 19">
    <name type="scientific">Aedes aegypti</name>
    <name type="common">Yellowfever mosquito</name>
    <name type="synonym">Culex aegypti</name>
    <dbReference type="NCBI Taxonomy" id="7159"/>
    <lineage>
        <taxon>Eukaryota</taxon>
        <taxon>Metazoa</taxon>
        <taxon>Ecdysozoa</taxon>
        <taxon>Arthropoda</taxon>
        <taxon>Hexapoda</taxon>
        <taxon>Insecta</taxon>
        <taxon>Pterygota</taxon>
        <taxon>Neoptera</taxon>
        <taxon>Endopterygota</taxon>
        <taxon>Diptera</taxon>
        <taxon>Nematocera</taxon>
        <taxon>Culicoidea</taxon>
        <taxon>Culicidae</taxon>
        <taxon>Culicinae</taxon>
        <taxon>Aedini</taxon>
        <taxon>Aedes</taxon>
        <taxon>Stegomyia</taxon>
    </lineage>
</organism>
<dbReference type="VEuPathDB" id="VectorBase:AAEL008517"/>
<dbReference type="InterPro" id="IPR050055">
    <property type="entry name" value="EF-Tu_GTPase"/>
</dbReference>
<dbReference type="EMBL" id="CH477298">
    <property type="protein sequence ID" value="EJY57527.1"/>
    <property type="molecule type" value="Genomic_DNA"/>
</dbReference>
<dbReference type="InterPro" id="IPR041709">
    <property type="entry name" value="EF-Tu_GTP-bd"/>
</dbReference>
<protein>
    <recommendedName>
        <fullName evidence="16">Elongation factor Tu</fullName>
    </recommendedName>
</protein>
<comment type="similarity">
    <text evidence="3">Belongs to the TRAFAC class translation factor GTPase superfamily. Classic translation factor GTPase family. EF-Tu/EF-1A subfamily.</text>
</comment>
<evidence type="ECO:0000313" key="18">
    <source>
        <dbReference type="EMBL" id="EJY57527.1"/>
    </source>
</evidence>
<reference evidence="18" key="3">
    <citation type="submission" date="2012-09" db="EMBL/GenBank/DDBJ databases">
        <authorList>
            <consortium name="VectorBase"/>
        </authorList>
    </citation>
    <scope>NUCLEOTIDE SEQUENCE</scope>
    <source>
        <strain evidence="18">Liverpool</strain>
    </source>
</reference>
<dbReference type="InterPro" id="IPR009001">
    <property type="entry name" value="Transl_elong_EF1A/Init_IF2_C"/>
</dbReference>
<dbReference type="GO" id="GO:0005525">
    <property type="term" value="F:GTP binding"/>
    <property type="evidence" value="ECO:0007669"/>
    <property type="project" value="UniProtKB-KW"/>
</dbReference>
<dbReference type="InterPro" id="IPR033720">
    <property type="entry name" value="EFTU_2"/>
</dbReference>
<dbReference type="HOGENOM" id="CLU_370553_0_0_1"/>
<keyword evidence="12" id="KW-0809">Transit peptide</keyword>
<evidence type="ECO:0000259" key="17">
    <source>
        <dbReference type="PROSITE" id="PS51722"/>
    </source>
</evidence>
<evidence type="ECO:0000256" key="15">
    <source>
        <dbReference type="ARBA" id="ARBA00051990"/>
    </source>
</evidence>
<evidence type="ECO:0000256" key="16">
    <source>
        <dbReference type="RuleBase" id="RU004061"/>
    </source>
</evidence>
<evidence type="ECO:0000256" key="11">
    <source>
        <dbReference type="ARBA" id="ARBA00022917"/>
    </source>
</evidence>
<dbReference type="CDD" id="cd03706">
    <property type="entry name" value="mtEFTU_III"/>
    <property type="match status" value="1"/>
</dbReference>
<dbReference type="Pfam" id="PF03143">
    <property type="entry name" value="GTP_EFTU_D3"/>
    <property type="match status" value="1"/>
</dbReference>
<reference evidence="18" key="2">
    <citation type="journal article" date="2007" name="Science">
        <title>Genome sequence of Aedes aegypti, a major arbovirus vector.</title>
        <authorList>
            <person name="Nene V."/>
            <person name="Wortman J.R."/>
            <person name="Lawson D."/>
            <person name="Haas B."/>
            <person name="Kodira C."/>
            <person name="Tu Z.J."/>
            <person name="Loftus B."/>
            <person name="Xi Z."/>
            <person name="Megy K."/>
            <person name="Grabherr M."/>
            <person name="Ren Q."/>
            <person name="Zdobnov E.M."/>
            <person name="Lobo N.F."/>
            <person name="Campbell K.S."/>
            <person name="Brown S.E."/>
            <person name="Bonaldo M.F."/>
            <person name="Zhu J."/>
            <person name="Sinkins S.P."/>
            <person name="Hogenkamp D.G."/>
            <person name="Amedeo P."/>
            <person name="Arensburger P."/>
            <person name="Atkinson P.W."/>
            <person name="Bidwell S."/>
            <person name="Biedler J."/>
            <person name="Birney E."/>
            <person name="Bruggner R.V."/>
            <person name="Costas J."/>
            <person name="Coy M.R."/>
            <person name="Crabtree J."/>
            <person name="Crawford M."/>
            <person name="Debruyn B."/>
            <person name="Decaprio D."/>
            <person name="Eiglmeier K."/>
            <person name="Eisenstadt E."/>
            <person name="El-Dorry H."/>
            <person name="Gelbart W.M."/>
            <person name="Gomes S.L."/>
            <person name="Hammond M."/>
            <person name="Hannick L.I."/>
            <person name="Hogan J.R."/>
            <person name="Holmes M.H."/>
            <person name="Jaffe D."/>
            <person name="Johnston J.S."/>
            <person name="Kennedy R.C."/>
            <person name="Koo H."/>
            <person name="Kravitz S."/>
            <person name="Kriventseva E.V."/>
            <person name="Kulp D."/>
            <person name="Labutti K."/>
            <person name="Lee E."/>
            <person name="Li S."/>
            <person name="Lovin D.D."/>
            <person name="Mao C."/>
            <person name="Mauceli E."/>
            <person name="Menck C.F."/>
            <person name="Miller J.R."/>
            <person name="Montgomery P."/>
            <person name="Mori A."/>
            <person name="Nascimento A.L."/>
            <person name="Naveira H.F."/>
            <person name="Nusbaum C."/>
            <person name="O'leary S."/>
            <person name="Orvis J."/>
            <person name="Pertea M."/>
            <person name="Quesneville H."/>
            <person name="Reidenbach K.R."/>
            <person name="Rogers Y.H."/>
            <person name="Roth C.W."/>
            <person name="Schneider J.R."/>
            <person name="Schatz M."/>
            <person name="Shumway M."/>
            <person name="Stanke M."/>
            <person name="Stinson E.O."/>
            <person name="Tubio J.M."/>
            <person name="Vanzee J.P."/>
            <person name="Verjovski-Almeida S."/>
            <person name="Werner D."/>
            <person name="White O."/>
            <person name="Wyder S."/>
            <person name="Zeng Q."/>
            <person name="Zhao Q."/>
            <person name="Zhao Y."/>
            <person name="Hill C.A."/>
            <person name="Raikhel A.S."/>
            <person name="Soares M.B."/>
            <person name="Knudson D.L."/>
            <person name="Lee N.H."/>
            <person name="Galagan J."/>
            <person name="Salzberg S.L."/>
            <person name="Paulsen I.T."/>
            <person name="Dimopoulos G."/>
            <person name="Collins F.H."/>
            <person name="Birren B."/>
            <person name="Fraser-Liggett C.M."/>
            <person name="Severson D.W."/>
        </authorList>
    </citation>
    <scope>NUCLEOTIDE SEQUENCE [LARGE SCALE GENOMIC DNA]</scope>
    <source>
        <strain evidence="18">Liverpool</strain>
    </source>
</reference>
<dbReference type="Pfam" id="PF03144">
    <property type="entry name" value="GTP_EFTU_D2"/>
    <property type="match status" value="1"/>
</dbReference>
<sequence>MAPPGGDSETLMQQIVRQNQQMAEQNARLMVLLERFGIQEDSASSRSSSNSEFIIESLASNISEFSYDPDNGQVFDRWYRKYEDLFLKDGAKLDDAAKVRLLLRSLSVNVFDRYVNFVLPIHPREFTFEETVKRLKELFSIRISLFSKRYQCFQLTKNYADDFVTYAGTVNKFCEDFELNKLTADQFKSLIFICGLRSSKDTDIRTRLLSNADDECKLESLIAESLVVLTDGDRMIHSLSQILKQLAYPLDFLARFSQSDEVRLLPRSRTHDFTAEINYGKTSVKWFEMSTYVALRAVLNPVARKTLTQFLFNTGVSWNAARISPTICQKRFYAEKVVFKRDKPHCNVGTIGHVDHGKTTLTAAITKVLADKDLAESKKYADIDNAPEEKARGITINVAHIEYQTENRHYGHTDCPGHADYIKNMITGTAQMDGAILVVAATDGAMPQTREHLLLAKQIGVNHIVVFINKVDAADQEMVDLVEMEIRELMSEMGFDGDNVPVIKGSALCALEGKSPEIGADAVMKLLEEVDKYVPTPTRDLDKPFLLPVESVHSIPGRGTVVTGRLERGVVKKGMECEFVGYNKVIKSTITGVEMFHKILEEAQAGDQLGALVRGIKRDDIKRGMVMCKPGSVKANDNFEAQVYILSKEEGGRHKPFTSFIQLQMFSRTWDCATQVQIPGKEMVMPGEDAKLHLRLMRPMVIEQGQRFTLRDGHITLGTGVVTNVLSPLSEKERMSLVEGKKAREKATGKA</sequence>
<keyword evidence="7" id="KW-0547">Nucleotide-binding</keyword>
<dbReference type="InterPro" id="IPR004161">
    <property type="entry name" value="EFTu-like_2"/>
</dbReference>
<evidence type="ECO:0000313" key="19">
    <source>
        <dbReference type="Proteomes" id="UP000682892"/>
    </source>
</evidence>
<dbReference type="Pfam" id="PF00009">
    <property type="entry name" value="GTP_EFTU"/>
    <property type="match status" value="1"/>
</dbReference>
<dbReference type="NCBIfam" id="NF000766">
    <property type="entry name" value="PRK00049.1"/>
    <property type="match status" value="1"/>
</dbReference>
<comment type="catalytic activity">
    <reaction evidence="15">
        <text>GTP + H2O = GDP + phosphate + H(+)</text>
        <dbReference type="Rhea" id="RHEA:19669"/>
        <dbReference type="ChEBI" id="CHEBI:15377"/>
        <dbReference type="ChEBI" id="CHEBI:15378"/>
        <dbReference type="ChEBI" id="CHEBI:37565"/>
        <dbReference type="ChEBI" id="CHEBI:43474"/>
        <dbReference type="ChEBI" id="CHEBI:58189"/>
        <dbReference type="EC" id="3.6.5.3"/>
    </reaction>
    <physiologicalReaction direction="left-to-right" evidence="15">
        <dbReference type="Rhea" id="RHEA:19670"/>
    </physiologicalReaction>
</comment>
<dbReference type="InterPro" id="IPR055510">
    <property type="entry name" value="DUF7083"/>
</dbReference>
<evidence type="ECO:0000256" key="6">
    <source>
        <dbReference type="ARBA" id="ARBA00022723"/>
    </source>
</evidence>
<dbReference type="NCBIfam" id="TIGR00485">
    <property type="entry name" value="EF-Tu"/>
    <property type="match status" value="1"/>
</dbReference>
<keyword evidence="6" id="KW-0479">Metal-binding</keyword>
<dbReference type="CDD" id="cd01884">
    <property type="entry name" value="EF_Tu"/>
    <property type="match status" value="1"/>
</dbReference>
<dbReference type="PRINTS" id="PR00315">
    <property type="entry name" value="ELONGATNFCT"/>
</dbReference>
<evidence type="ECO:0000256" key="7">
    <source>
        <dbReference type="ARBA" id="ARBA00022741"/>
    </source>
</evidence>
<keyword evidence="13" id="KW-0496">Mitochondrion</keyword>
<evidence type="ECO:0000256" key="8">
    <source>
        <dbReference type="ARBA" id="ARBA00022768"/>
    </source>
</evidence>